<evidence type="ECO:0000313" key="2">
    <source>
        <dbReference type="EMBL" id="KAF1954435.1"/>
    </source>
</evidence>
<proteinExistence type="predicted"/>
<feature type="region of interest" description="Disordered" evidence="1">
    <location>
        <begin position="129"/>
        <end position="164"/>
    </location>
</feature>
<dbReference type="AlphaFoldDB" id="A0A6A5TP06"/>
<name>A0A6A5TP06_9PLEO</name>
<feature type="region of interest" description="Disordered" evidence="1">
    <location>
        <begin position="189"/>
        <end position="215"/>
    </location>
</feature>
<reference evidence="2" key="1">
    <citation type="journal article" date="2020" name="Stud. Mycol.">
        <title>101 Dothideomycetes genomes: a test case for predicting lifestyles and emergence of pathogens.</title>
        <authorList>
            <person name="Haridas S."/>
            <person name="Albert R."/>
            <person name="Binder M."/>
            <person name="Bloem J."/>
            <person name="Labutti K."/>
            <person name="Salamov A."/>
            <person name="Andreopoulos B."/>
            <person name="Baker S."/>
            <person name="Barry K."/>
            <person name="Bills G."/>
            <person name="Bluhm B."/>
            <person name="Cannon C."/>
            <person name="Castanera R."/>
            <person name="Culley D."/>
            <person name="Daum C."/>
            <person name="Ezra D."/>
            <person name="Gonzalez J."/>
            <person name="Henrissat B."/>
            <person name="Kuo A."/>
            <person name="Liang C."/>
            <person name="Lipzen A."/>
            <person name="Lutzoni F."/>
            <person name="Magnuson J."/>
            <person name="Mondo S."/>
            <person name="Nolan M."/>
            <person name="Ohm R."/>
            <person name="Pangilinan J."/>
            <person name="Park H.-J."/>
            <person name="Ramirez L."/>
            <person name="Alfaro M."/>
            <person name="Sun H."/>
            <person name="Tritt A."/>
            <person name="Yoshinaga Y."/>
            <person name="Zwiers L.-H."/>
            <person name="Turgeon B."/>
            <person name="Goodwin S."/>
            <person name="Spatafora J."/>
            <person name="Crous P."/>
            <person name="Grigoriev I."/>
        </authorList>
    </citation>
    <scope>NUCLEOTIDE SEQUENCE</scope>
    <source>
        <strain evidence="2">CBS 675.92</strain>
    </source>
</reference>
<evidence type="ECO:0000313" key="3">
    <source>
        <dbReference type="Proteomes" id="UP000800035"/>
    </source>
</evidence>
<sequence>MSHRFENYSPELYPENDRPWMYDDPVQYPQFLQPDSWSRPPGTPLWWRIFPDNGYVQESPPEISSTITGGERWGETVALEPSHSIPIDPRLLAGTESSTPLAVETSSLAPPTPQLSEYVPIGIFASGAHERISNQESTNRKGSKRSWQPEDTDQEDERELQRARHALRSNDEVVRRRLLAQNRIKYDAGSSRSNGVIGPPSSAKPSTSRVVGKKASKTYHRRPLGFVRMARLLNRTLPPEAIDGPIHGVYSTAPPRSANITLMGDLVVTSIELLTFFPHHLDWQDWVKRIAGAKWGWTEAIRFMCKARGIDAIQYMSNIVNNLCKKAAKAKPAYSAHHPSTVFSCQNWTPPEKLRLMNYHVLDLAEGVLRSEFPTGVDKGPLTYAIEFARDHPTAPEVDRLMLNGLPQFIQEKGFDNCIPSLGLNITSAAHPDVEACERHGGKVRH</sequence>
<organism evidence="2 3">
    <name type="scientific">Byssothecium circinans</name>
    <dbReference type="NCBI Taxonomy" id="147558"/>
    <lineage>
        <taxon>Eukaryota</taxon>
        <taxon>Fungi</taxon>
        <taxon>Dikarya</taxon>
        <taxon>Ascomycota</taxon>
        <taxon>Pezizomycotina</taxon>
        <taxon>Dothideomycetes</taxon>
        <taxon>Pleosporomycetidae</taxon>
        <taxon>Pleosporales</taxon>
        <taxon>Massarineae</taxon>
        <taxon>Massarinaceae</taxon>
        <taxon>Byssothecium</taxon>
    </lineage>
</organism>
<accession>A0A6A5TP06</accession>
<evidence type="ECO:0000256" key="1">
    <source>
        <dbReference type="SAM" id="MobiDB-lite"/>
    </source>
</evidence>
<dbReference type="Proteomes" id="UP000800035">
    <property type="component" value="Unassembled WGS sequence"/>
</dbReference>
<dbReference type="EMBL" id="ML976999">
    <property type="protein sequence ID" value="KAF1954435.1"/>
    <property type="molecule type" value="Genomic_DNA"/>
</dbReference>
<gene>
    <name evidence="2" type="ORF">CC80DRAFT_506448</name>
</gene>
<keyword evidence="3" id="KW-1185">Reference proteome</keyword>
<protein>
    <submittedName>
        <fullName evidence="2">Uncharacterized protein</fullName>
    </submittedName>
</protein>
<dbReference type="OrthoDB" id="3800698at2759"/>